<protein>
    <submittedName>
        <fullName evidence="2">Uncharacterized protein</fullName>
    </submittedName>
</protein>
<organism evidence="2 3">
    <name type="scientific">Candidatus Pantoea floridensis</name>
    <dbReference type="NCBI Taxonomy" id="1938870"/>
    <lineage>
        <taxon>Bacteria</taxon>
        <taxon>Pseudomonadati</taxon>
        <taxon>Pseudomonadota</taxon>
        <taxon>Gammaproteobacteria</taxon>
        <taxon>Enterobacterales</taxon>
        <taxon>Erwiniaceae</taxon>
        <taxon>Pantoea</taxon>
    </lineage>
</organism>
<proteinExistence type="predicted"/>
<evidence type="ECO:0000313" key="3">
    <source>
        <dbReference type="Proteomes" id="UP000219271"/>
    </source>
</evidence>
<feature type="transmembrane region" description="Helical" evidence="1">
    <location>
        <begin position="66"/>
        <end position="87"/>
    </location>
</feature>
<feature type="transmembrane region" description="Helical" evidence="1">
    <location>
        <begin position="39"/>
        <end position="59"/>
    </location>
</feature>
<accession>A0A286DQM0</accession>
<keyword evidence="1" id="KW-1133">Transmembrane helix</keyword>
<feature type="transmembrane region" description="Helical" evidence="1">
    <location>
        <begin position="9"/>
        <end position="27"/>
    </location>
</feature>
<keyword evidence="1" id="KW-0472">Membrane</keyword>
<dbReference type="EMBL" id="OCMY01000002">
    <property type="protein sequence ID" value="SOD60844.1"/>
    <property type="molecule type" value="Genomic_DNA"/>
</dbReference>
<keyword evidence="3" id="KW-1185">Reference proteome</keyword>
<keyword evidence="1" id="KW-0812">Transmembrane</keyword>
<dbReference type="RefSeq" id="WP_097098293.1">
    <property type="nucleotide sequence ID" value="NZ_OCMY01000002.1"/>
</dbReference>
<dbReference type="OrthoDB" id="9180768at2"/>
<reference evidence="3" key="1">
    <citation type="submission" date="2017-09" db="EMBL/GenBank/DDBJ databases">
        <authorList>
            <person name="Varghese N."/>
            <person name="Submissions S."/>
        </authorList>
    </citation>
    <scope>NUCLEOTIDE SEQUENCE [LARGE SCALE GENOMIC DNA]</scope>
    <source>
        <strain evidence="3">JKS000234</strain>
    </source>
</reference>
<dbReference type="Proteomes" id="UP000219271">
    <property type="component" value="Unassembled WGS sequence"/>
</dbReference>
<evidence type="ECO:0000256" key="1">
    <source>
        <dbReference type="SAM" id="Phobius"/>
    </source>
</evidence>
<dbReference type="AlphaFoldDB" id="A0A286DQM0"/>
<evidence type="ECO:0000313" key="2">
    <source>
        <dbReference type="EMBL" id="SOD60844.1"/>
    </source>
</evidence>
<gene>
    <name evidence="2" type="ORF">SAMN06273570_4870</name>
</gene>
<sequence length="338" mass="37206">MSSVKIDKYIRYSFALVAIVAILITTFTTPNPTSYQYTVYRIVLALAAGCIGAVLPGLLEVKFKGWLRASGAAAIFAIVYFKSPALLQQNPESASKPVPPTMIDTYAVNSSNRDRYLELFRTGQFGQRDKLRIGCVEWSESSCVAAGNFLRLLSEAGWEIDSDTVVTMQPSLPVEGVSIVSRGDDLVGLPKVPPHMGRWSRSDISYEILTAAFKLMGVPVYFSSDPTLQPGTTGVYFGPKPKLDVSSKQKDENVRRELLRYVGLGMAIQRACSQLSVELCTGELFTWETSVSSFLSQQRFNSDAVNRWLALPQANAASVTVDMKIKLDMLMPFVLGIE</sequence>
<name>A0A286DQM0_9GAMM</name>